<comment type="caution">
    <text evidence="4">The sequence shown here is derived from an EMBL/GenBank/DDBJ whole genome shotgun (WGS) entry which is preliminary data.</text>
</comment>
<reference evidence="5" key="1">
    <citation type="journal article" date="2019" name="Int. J. Syst. Evol. Microbiol.">
        <title>The Global Catalogue of Microorganisms (GCM) 10K type strain sequencing project: providing services to taxonomists for standard genome sequencing and annotation.</title>
        <authorList>
            <consortium name="The Broad Institute Genomics Platform"/>
            <consortium name="The Broad Institute Genome Sequencing Center for Infectious Disease"/>
            <person name="Wu L."/>
            <person name="Ma J."/>
        </authorList>
    </citation>
    <scope>NUCLEOTIDE SEQUENCE [LARGE SCALE GENOMIC DNA]</scope>
    <source>
        <strain evidence="5">CCUG 37865</strain>
    </source>
</reference>
<name>A0ABV8WTW6_9BACI</name>
<dbReference type="RefSeq" id="WP_390250543.1">
    <property type="nucleotide sequence ID" value="NZ_JBHSDT010000004.1"/>
</dbReference>
<dbReference type="CDD" id="cd01821">
    <property type="entry name" value="Rhamnogalacturan_acetylesterase_like"/>
    <property type="match status" value="1"/>
</dbReference>
<dbReference type="EMBL" id="JBHSDT010000004">
    <property type="protein sequence ID" value="MFC4402707.1"/>
    <property type="molecule type" value="Genomic_DNA"/>
</dbReference>
<dbReference type="InterPro" id="IPR036514">
    <property type="entry name" value="SGNH_hydro_sf"/>
</dbReference>
<accession>A0ABV8WTW6</accession>
<proteinExistence type="inferred from homology"/>
<evidence type="ECO:0000313" key="5">
    <source>
        <dbReference type="Proteomes" id="UP001595882"/>
    </source>
</evidence>
<evidence type="ECO:0000313" key="4">
    <source>
        <dbReference type="EMBL" id="MFC4402707.1"/>
    </source>
</evidence>
<keyword evidence="2" id="KW-0378">Hydrolase</keyword>
<dbReference type="Proteomes" id="UP001595882">
    <property type="component" value="Unassembled WGS sequence"/>
</dbReference>
<dbReference type="InterPro" id="IPR037459">
    <property type="entry name" value="RhgT-like"/>
</dbReference>
<organism evidence="4 5">
    <name type="scientific">Gracilibacillus xinjiangensis</name>
    <dbReference type="NCBI Taxonomy" id="1193282"/>
    <lineage>
        <taxon>Bacteria</taxon>
        <taxon>Bacillati</taxon>
        <taxon>Bacillota</taxon>
        <taxon>Bacilli</taxon>
        <taxon>Bacillales</taxon>
        <taxon>Bacillaceae</taxon>
        <taxon>Gracilibacillus</taxon>
    </lineage>
</organism>
<keyword evidence="5" id="KW-1185">Reference proteome</keyword>
<evidence type="ECO:0000256" key="2">
    <source>
        <dbReference type="ARBA" id="ARBA00022801"/>
    </source>
</evidence>
<evidence type="ECO:0000259" key="3">
    <source>
        <dbReference type="Pfam" id="PF13472"/>
    </source>
</evidence>
<dbReference type="PANTHER" id="PTHR43695">
    <property type="entry name" value="PUTATIVE (AFU_ORTHOLOGUE AFUA_2G17250)-RELATED"/>
    <property type="match status" value="1"/>
</dbReference>
<sequence>MEKVQLFLAGDSTMSHYEPSAYPRMGWGQKLQHFFTDELVVRNHAASGRSTKSFINEDRWLNMEKEFHEGDYVLIQFGHNDQKTDEARATTPYDTYQENLTFFINRSRLFGVTPILLTSIARRHFDNEGNLLETHGDYPRAMRELAVREAVIFIDMLEKTKEALIKLGPERSKEWFMWVEPGQFNGYPNGEKDDTHLREEGAYTHAEIFIKEVLRFNHPLCKYVKSEVTK</sequence>
<gene>
    <name evidence="4" type="ORF">ACFOY7_06435</name>
</gene>
<dbReference type="Gene3D" id="3.40.50.1110">
    <property type="entry name" value="SGNH hydrolase"/>
    <property type="match status" value="1"/>
</dbReference>
<dbReference type="Pfam" id="PF13472">
    <property type="entry name" value="Lipase_GDSL_2"/>
    <property type="match status" value="1"/>
</dbReference>
<evidence type="ECO:0000256" key="1">
    <source>
        <dbReference type="ARBA" id="ARBA00008668"/>
    </source>
</evidence>
<protein>
    <submittedName>
        <fullName evidence="4">Rhamnogalacturonan acetylesterase</fullName>
    </submittedName>
</protein>
<dbReference type="PANTHER" id="PTHR43695:SF1">
    <property type="entry name" value="RHAMNOGALACTURONAN ACETYLESTERASE"/>
    <property type="match status" value="1"/>
</dbReference>
<dbReference type="InterPro" id="IPR013830">
    <property type="entry name" value="SGNH_hydro"/>
</dbReference>
<dbReference type="SUPFAM" id="SSF52266">
    <property type="entry name" value="SGNH hydrolase"/>
    <property type="match status" value="1"/>
</dbReference>
<feature type="domain" description="SGNH hydrolase-type esterase" evidence="3">
    <location>
        <begin position="10"/>
        <end position="201"/>
    </location>
</feature>
<comment type="similarity">
    <text evidence="1">Belongs to the 'GDSL' lipolytic enzyme family.</text>
</comment>